<protein>
    <submittedName>
        <fullName evidence="2">Uncharacterized protein</fullName>
    </submittedName>
</protein>
<comment type="caution">
    <text evidence="2">The sequence shown here is derived from an EMBL/GenBank/DDBJ whole genome shotgun (WGS) entry which is preliminary data.</text>
</comment>
<evidence type="ECO:0000256" key="1">
    <source>
        <dbReference type="SAM" id="MobiDB-lite"/>
    </source>
</evidence>
<dbReference type="AlphaFoldDB" id="A0A8J2SXT3"/>
<dbReference type="Proteomes" id="UP000789595">
    <property type="component" value="Unassembled WGS sequence"/>
</dbReference>
<gene>
    <name evidence="2" type="ORF">PECAL_6P11580</name>
</gene>
<evidence type="ECO:0000313" key="2">
    <source>
        <dbReference type="EMBL" id="CAH0379530.1"/>
    </source>
</evidence>
<feature type="compositionally biased region" description="Basic and acidic residues" evidence="1">
    <location>
        <begin position="73"/>
        <end position="93"/>
    </location>
</feature>
<name>A0A8J2SXT3_9STRA</name>
<feature type="compositionally biased region" description="Basic and acidic residues" evidence="1">
    <location>
        <begin position="36"/>
        <end position="57"/>
    </location>
</feature>
<evidence type="ECO:0000313" key="3">
    <source>
        <dbReference type="Proteomes" id="UP000789595"/>
    </source>
</evidence>
<feature type="compositionally biased region" description="Basic residues" evidence="1">
    <location>
        <begin position="58"/>
        <end position="70"/>
    </location>
</feature>
<sequence length="240" mass="26565">MAAPRQPLRPRNVDDAARPPLKPRGVDTTPQKLRARHETDDERLRDADDDKTDERLPQKRIRLLPKKRIRMLPARDEKWTAPLHSPERDRPPDLDASMDGSIVMALATPTQSSPVVEEAPTEPPPASMGAVAKLGSLAALAKVLRKPFDAATQHVFDLYNRTWRDFDASGRAPPAKPGAELSEDEVRRLRGGLAVPIVDAPVSAVKPPPAPPRKFRLKSLLKVFRWKKSSRIAPAPAPNT</sequence>
<reference evidence="2" key="1">
    <citation type="submission" date="2021-11" db="EMBL/GenBank/DDBJ databases">
        <authorList>
            <consortium name="Genoscope - CEA"/>
            <person name="William W."/>
        </authorList>
    </citation>
    <scope>NUCLEOTIDE SEQUENCE</scope>
</reference>
<organism evidence="2 3">
    <name type="scientific">Pelagomonas calceolata</name>
    <dbReference type="NCBI Taxonomy" id="35677"/>
    <lineage>
        <taxon>Eukaryota</taxon>
        <taxon>Sar</taxon>
        <taxon>Stramenopiles</taxon>
        <taxon>Ochrophyta</taxon>
        <taxon>Pelagophyceae</taxon>
        <taxon>Pelagomonadales</taxon>
        <taxon>Pelagomonadaceae</taxon>
        <taxon>Pelagomonas</taxon>
    </lineage>
</organism>
<feature type="region of interest" description="Disordered" evidence="1">
    <location>
        <begin position="1"/>
        <end position="94"/>
    </location>
</feature>
<proteinExistence type="predicted"/>
<dbReference type="EMBL" id="CAKKNE010000006">
    <property type="protein sequence ID" value="CAH0379530.1"/>
    <property type="molecule type" value="Genomic_DNA"/>
</dbReference>
<keyword evidence="3" id="KW-1185">Reference proteome</keyword>
<accession>A0A8J2SXT3</accession>